<dbReference type="Proteomes" id="UP000271974">
    <property type="component" value="Unassembled WGS sequence"/>
</dbReference>
<comment type="similarity">
    <text evidence="2">Belongs to the FAM174 family.</text>
</comment>
<dbReference type="AlphaFoldDB" id="A0A3S0ZK30"/>
<name>A0A3S0ZK30_ELYCH</name>
<proteinExistence type="inferred from homology"/>
<evidence type="ECO:0000256" key="1">
    <source>
        <dbReference type="ARBA" id="ARBA00004479"/>
    </source>
</evidence>
<dbReference type="PANTHER" id="PTHR28607">
    <property type="entry name" value="EXPRESSED PROTEIN"/>
    <property type="match status" value="1"/>
</dbReference>
<protein>
    <submittedName>
        <fullName evidence="11">Uncharacterized protein</fullName>
    </submittedName>
</protein>
<comment type="subcellular location">
    <subcellularLocation>
        <location evidence="1">Membrane</location>
        <topology evidence="1">Single-pass type I membrane protein</topology>
    </subcellularLocation>
</comment>
<feature type="region of interest" description="Disordered" evidence="8">
    <location>
        <begin position="50"/>
        <end position="84"/>
    </location>
</feature>
<evidence type="ECO:0000256" key="4">
    <source>
        <dbReference type="ARBA" id="ARBA00022729"/>
    </source>
</evidence>
<evidence type="ECO:0000313" key="11">
    <source>
        <dbReference type="EMBL" id="RUS76604.1"/>
    </source>
</evidence>
<feature type="region of interest" description="Disordered" evidence="8">
    <location>
        <begin position="159"/>
        <end position="184"/>
    </location>
</feature>
<gene>
    <name evidence="11" type="ORF">EGW08_015646</name>
</gene>
<evidence type="ECO:0000256" key="10">
    <source>
        <dbReference type="SAM" id="SignalP"/>
    </source>
</evidence>
<feature type="transmembrane region" description="Helical" evidence="9">
    <location>
        <begin position="114"/>
        <end position="137"/>
    </location>
</feature>
<evidence type="ECO:0000256" key="2">
    <source>
        <dbReference type="ARBA" id="ARBA00006986"/>
    </source>
</evidence>
<evidence type="ECO:0000256" key="7">
    <source>
        <dbReference type="ARBA" id="ARBA00023180"/>
    </source>
</evidence>
<keyword evidence="12" id="KW-1185">Reference proteome</keyword>
<dbReference type="EMBL" id="RQTK01000650">
    <property type="protein sequence ID" value="RUS76604.1"/>
    <property type="molecule type" value="Genomic_DNA"/>
</dbReference>
<evidence type="ECO:0000256" key="9">
    <source>
        <dbReference type="SAM" id="Phobius"/>
    </source>
</evidence>
<dbReference type="PANTHER" id="PTHR28607:SF4">
    <property type="entry name" value="TRANSMEMBRANE PROTEIN"/>
    <property type="match status" value="1"/>
</dbReference>
<accession>A0A3S0ZK30</accession>
<dbReference type="OrthoDB" id="5917722at2759"/>
<keyword evidence="7" id="KW-0325">Glycoprotein</keyword>
<evidence type="ECO:0000256" key="6">
    <source>
        <dbReference type="ARBA" id="ARBA00023136"/>
    </source>
</evidence>
<keyword evidence="4 10" id="KW-0732">Signal</keyword>
<organism evidence="11 12">
    <name type="scientific">Elysia chlorotica</name>
    <name type="common">Eastern emerald elysia</name>
    <name type="synonym">Sea slug</name>
    <dbReference type="NCBI Taxonomy" id="188477"/>
    <lineage>
        <taxon>Eukaryota</taxon>
        <taxon>Metazoa</taxon>
        <taxon>Spiralia</taxon>
        <taxon>Lophotrochozoa</taxon>
        <taxon>Mollusca</taxon>
        <taxon>Gastropoda</taxon>
        <taxon>Heterobranchia</taxon>
        <taxon>Euthyneura</taxon>
        <taxon>Panpulmonata</taxon>
        <taxon>Sacoglossa</taxon>
        <taxon>Placobranchoidea</taxon>
        <taxon>Plakobranchidae</taxon>
        <taxon>Elysia</taxon>
    </lineage>
</organism>
<evidence type="ECO:0000313" key="12">
    <source>
        <dbReference type="Proteomes" id="UP000271974"/>
    </source>
</evidence>
<keyword evidence="5 9" id="KW-1133">Transmembrane helix</keyword>
<comment type="caution">
    <text evidence="11">The sequence shown here is derived from an EMBL/GenBank/DDBJ whole genome shotgun (WGS) entry which is preliminary data.</text>
</comment>
<feature type="chain" id="PRO_5018644065" evidence="10">
    <location>
        <begin position="32"/>
        <end position="184"/>
    </location>
</feature>
<feature type="compositionally biased region" description="Acidic residues" evidence="8">
    <location>
        <begin position="159"/>
        <end position="176"/>
    </location>
</feature>
<evidence type="ECO:0000256" key="3">
    <source>
        <dbReference type="ARBA" id="ARBA00022692"/>
    </source>
</evidence>
<dbReference type="InterPro" id="IPR009565">
    <property type="entry name" value="FAM174-like"/>
</dbReference>
<dbReference type="STRING" id="188477.A0A3S0ZK30"/>
<evidence type="ECO:0000256" key="5">
    <source>
        <dbReference type="ARBA" id="ARBA00022989"/>
    </source>
</evidence>
<dbReference type="GO" id="GO:0016020">
    <property type="term" value="C:membrane"/>
    <property type="evidence" value="ECO:0007669"/>
    <property type="project" value="UniProtKB-SubCell"/>
</dbReference>
<sequence length="184" mass="19980">MSKPSASNMLSNISILVTFFGLVMLALEVASSPQSSKDGSAFVRVRRDGETQGVVQDEGSHPAPAESSDSKLDADKSSSQLNCSLPSSANATVCIDDGHMNSILSQMSENKGMLWRTLCVSLGVTGIVVVYFVVRAVRLRKRRSKSRKYGIITQHDQGDVEMEPLGDGNDDDDDYTVFEMNGKR</sequence>
<feature type="signal peptide" evidence="10">
    <location>
        <begin position="1"/>
        <end position="31"/>
    </location>
</feature>
<evidence type="ECO:0000256" key="8">
    <source>
        <dbReference type="SAM" id="MobiDB-lite"/>
    </source>
</evidence>
<reference evidence="11 12" key="1">
    <citation type="submission" date="2019-01" db="EMBL/GenBank/DDBJ databases">
        <title>A draft genome assembly of the solar-powered sea slug Elysia chlorotica.</title>
        <authorList>
            <person name="Cai H."/>
            <person name="Li Q."/>
            <person name="Fang X."/>
            <person name="Li J."/>
            <person name="Curtis N.E."/>
            <person name="Altenburger A."/>
            <person name="Shibata T."/>
            <person name="Feng M."/>
            <person name="Maeda T."/>
            <person name="Schwartz J.A."/>
            <person name="Shigenobu S."/>
            <person name="Lundholm N."/>
            <person name="Nishiyama T."/>
            <person name="Yang H."/>
            <person name="Hasebe M."/>
            <person name="Li S."/>
            <person name="Pierce S.K."/>
            <person name="Wang J."/>
        </authorList>
    </citation>
    <scope>NUCLEOTIDE SEQUENCE [LARGE SCALE GENOMIC DNA]</scope>
    <source>
        <strain evidence="11">EC2010</strain>
        <tissue evidence="11">Whole organism of an adult</tissue>
    </source>
</reference>
<keyword evidence="6 9" id="KW-0472">Membrane</keyword>
<keyword evidence="3 9" id="KW-0812">Transmembrane</keyword>
<dbReference type="Pfam" id="PF06679">
    <property type="entry name" value="DUF1180"/>
    <property type="match status" value="1"/>
</dbReference>